<feature type="transmembrane region" description="Helical" evidence="9">
    <location>
        <begin position="784"/>
        <end position="803"/>
    </location>
</feature>
<protein>
    <recommendedName>
        <fullName evidence="13">SID1 transmembrane family member 1-like</fullName>
    </recommendedName>
</protein>
<evidence type="ECO:0000256" key="4">
    <source>
        <dbReference type="ARBA" id="ARBA00022729"/>
    </source>
</evidence>
<evidence type="ECO:0000256" key="5">
    <source>
        <dbReference type="ARBA" id="ARBA00022989"/>
    </source>
</evidence>
<gene>
    <name evidence="11" type="ORF">CHILSU_LOCUS10547</name>
</gene>
<evidence type="ECO:0000256" key="7">
    <source>
        <dbReference type="ARBA" id="ARBA00023180"/>
    </source>
</evidence>
<evidence type="ECO:0008006" key="13">
    <source>
        <dbReference type="Google" id="ProtNLM"/>
    </source>
</evidence>
<feature type="transmembrane region" description="Helical" evidence="9">
    <location>
        <begin position="552"/>
        <end position="578"/>
    </location>
</feature>
<accession>A0ABN8LCJ5</accession>
<keyword evidence="3 9" id="KW-0812">Transmembrane</keyword>
<sequence>MVAWRALALWLLAASAGAGVVAQQNVTITRMQLELEETHELHLDTSVEFILDFNPNDEQARWPMRVWVDSDAGHPSRPLILTYRQRAGAGTWQLPWSSGSHLRFELERTLCADDAVDETTPDCEQEGGARGWISLHVVASCASRVRLRVRPARDWRLRDSLHSTATLLSPRVHHYSFPEGQTQVRLVASSEDDVCATLAVQQYGCPIAETLQELSTTTMRMSMQRSGAVQLSRERFPRGFLVLVLVHETDEACENEQPAHEDWLWAAAVYGPDPARPHPPRTKTVTLAVQEALSREQYAIAAVATLAVFLSVYAAFGVVVLLQRWPPFRRLVEPRAVLAPKPDPDASQSQTDTAHDGSRRRDSTATFDSSDNSDSDSDVEGVGRSTPAPSIVQQPNTTPSIGTPPNNVLPIANPPNTTPSIVNPPTDSIRSVAGIQASATNNVLCPDNTGSDGPSRDVGTIVTQATISRTTSEPSSPASRTAASGHTPGGENGAVTSDTDINRVTFIDTANEQTGGVEPNGTQSPFGLPARLHVAALSRRRARVLKARADRYLTTLLTVAVFYSLPVLQIVFTFQIFVNVSGSLDVCYYNFLCAHPAGLLSDFNHVYSNLGYLLLGALFILQLQRRRRARALHPRHEDYGIPAHYGLLAALGAGMMVVALLSASYHVCPNRLNFQFDTSFMYVLAVLSMVKIYQSRHPDVNARAHATFGVLAVLIALVVWGVVGGGALFWGVFTVLHVFTFLLLSLRIYYLGQFRFEKETIQRAARQLRDNPGLGLRPLYTARLVLLLIANALNWAIALLGLFRQSADFASHLLYVLLGNTLLYMCFYLVMKLLHGERPRWYAWAYTIGAALCWVPALYLFTFGSSSWSASPAASRHLNHACMVLQFYDAHDLWHMLSAAALYLSFNAMLTWDDGLAAVPRTHIAVF</sequence>
<evidence type="ECO:0000256" key="3">
    <source>
        <dbReference type="ARBA" id="ARBA00022692"/>
    </source>
</evidence>
<evidence type="ECO:0000256" key="6">
    <source>
        <dbReference type="ARBA" id="ARBA00023136"/>
    </source>
</evidence>
<feature type="transmembrane region" description="Helical" evidence="9">
    <location>
        <begin position="606"/>
        <end position="624"/>
    </location>
</feature>
<feature type="region of interest" description="Disordered" evidence="8">
    <location>
        <begin position="339"/>
        <end position="426"/>
    </location>
</feature>
<feature type="region of interest" description="Disordered" evidence="8">
    <location>
        <begin position="467"/>
        <end position="498"/>
    </location>
</feature>
<feature type="transmembrane region" description="Helical" evidence="9">
    <location>
        <begin position="298"/>
        <end position="322"/>
    </location>
</feature>
<dbReference type="Proteomes" id="UP001153292">
    <property type="component" value="Chromosome 7"/>
</dbReference>
<evidence type="ECO:0000256" key="9">
    <source>
        <dbReference type="SAM" id="Phobius"/>
    </source>
</evidence>
<evidence type="ECO:0000256" key="10">
    <source>
        <dbReference type="SAM" id="SignalP"/>
    </source>
</evidence>
<keyword evidence="6 9" id="KW-0472">Membrane</keyword>
<feature type="transmembrane region" description="Helical" evidence="9">
    <location>
        <begin position="809"/>
        <end position="830"/>
    </location>
</feature>
<dbReference type="PANTHER" id="PTHR12185:SF14">
    <property type="entry name" value="CHOLESTEROL UPTAKE PROTEIN 1"/>
    <property type="match status" value="1"/>
</dbReference>
<dbReference type="PANTHER" id="PTHR12185">
    <property type="entry name" value="SID1 TRANSMEMBRANE FAMILY MEMEBER"/>
    <property type="match status" value="1"/>
</dbReference>
<feature type="compositionally biased region" description="Basic and acidic residues" evidence="8">
    <location>
        <begin position="353"/>
        <end position="363"/>
    </location>
</feature>
<proteinExistence type="inferred from homology"/>
<keyword evidence="12" id="KW-1185">Reference proteome</keyword>
<feature type="signal peptide" evidence="10">
    <location>
        <begin position="1"/>
        <end position="22"/>
    </location>
</feature>
<organism evidence="11 12">
    <name type="scientific">Chilo suppressalis</name>
    <name type="common">Asiatic rice borer moth</name>
    <dbReference type="NCBI Taxonomy" id="168631"/>
    <lineage>
        <taxon>Eukaryota</taxon>
        <taxon>Metazoa</taxon>
        <taxon>Ecdysozoa</taxon>
        <taxon>Arthropoda</taxon>
        <taxon>Hexapoda</taxon>
        <taxon>Insecta</taxon>
        <taxon>Pterygota</taxon>
        <taxon>Neoptera</taxon>
        <taxon>Endopterygota</taxon>
        <taxon>Lepidoptera</taxon>
        <taxon>Glossata</taxon>
        <taxon>Ditrysia</taxon>
        <taxon>Pyraloidea</taxon>
        <taxon>Crambidae</taxon>
        <taxon>Crambinae</taxon>
        <taxon>Chilo</taxon>
    </lineage>
</organism>
<keyword evidence="7" id="KW-0325">Glycoprotein</keyword>
<keyword evidence="5 9" id="KW-1133">Transmembrane helix</keyword>
<comment type="similarity">
    <text evidence="2">Belongs to the SID1 family.</text>
</comment>
<evidence type="ECO:0000313" key="12">
    <source>
        <dbReference type="Proteomes" id="UP001153292"/>
    </source>
</evidence>
<feature type="chain" id="PRO_5045430197" description="SID1 transmembrane family member 1-like" evidence="10">
    <location>
        <begin position="23"/>
        <end position="927"/>
    </location>
</feature>
<keyword evidence="4 10" id="KW-0732">Signal</keyword>
<dbReference type="EMBL" id="OU963900">
    <property type="protein sequence ID" value="CAH2991457.1"/>
    <property type="molecule type" value="Genomic_DNA"/>
</dbReference>
<feature type="transmembrane region" description="Helical" evidence="9">
    <location>
        <begin position="842"/>
        <end position="861"/>
    </location>
</feature>
<reference evidence="11" key="1">
    <citation type="submission" date="2021-12" db="EMBL/GenBank/DDBJ databases">
        <authorList>
            <person name="King R."/>
        </authorList>
    </citation>
    <scope>NUCLEOTIDE SEQUENCE</scope>
</reference>
<feature type="transmembrane region" description="Helical" evidence="9">
    <location>
        <begin position="729"/>
        <end position="750"/>
    </location>
</feature>
<feature type="compositionally biased region" description="Polar residues" evidence="8">
    <location>
        <begin position="467"/>
        <end position="484"/>
    </location>
</feature>
<feature type="compositionally biased region" description="Polar residues" evidence="8">
    <location>
        <begin position="387"/>
        <end position="406"/>
    </location>
</feature>
<name>A0ABN8LCJ5_CHISP</name>
<evidence type="ECO:0000256" key="8">
    <source>
        <dbReference type="SAM" id="MobiDB-lite"/>
    </source>
</evidence>
<dbReference type="InterPro" id="IPR025958">
    <property type="entry name" value="SID1_TM_fam"/>
</dbReference>
<evidence type="ECO:0000256" key="1">
    <source>
        <dbReference type="ARBA" id="ARBA00004141"/>
    </source>
</evidence>
<evidence type="ECO:0000256" key="2">
    <source>
        <dbReference type="ARBA" id="ARBA00006618"/>
    </source>
</evidence>
<dbReference type="Pfam" id="PF13965">
    <property type="entry name" value="SID-1_RNA_chan"/>
    <property type="match status" value="2"/>
</dbReference>
<feature type="transmembrane region" description="Helical" evidence="9">
    <location>
        <begin position="705"/>
        <end position="723"/>
    </location>
</feature>
<feature type="transmembrane region" description="Helical" evidence="9">
    <location>
        <begin position="893"/>
        <end position="912"/>
    </location>
</feature>
<evidence type="ECO:0000313" key="11">
    <source>
        <dbReference type="EMBL" id="CAH2991457.1"/>
    </source>
</evidence>
<feature type="transmembrane region" description="Helical" evidence="9">
    <location>
        <begin position="645"/>
        <end position="666"/>
    </location>
</feature>
<feature type="transmembrane region" description="Helical" evidence="9">
    <location>
        <begin position="672"/>
        <end position="693"/>
    </location>
</feature>
<comment type="subcellular location">
    <subcellularLocation>
        <location evidence="1">Membrane</location>
        <topology evidence="1">Multi-pass membrane protein</topology>
    </subcellularLocation>
</comment>